<comment type="subcellular location">
    <subcellularLocation>
        <location evidence="1">Cell membrane</location>
        <topology evidence="1">Multi-pass membrane protein</topology>
    </subcellularLocation>
</comment>
<feature type="transmembrane region" description="Helical" evidence="6">
    <location>
        <begin position="42"/>
        <end position="63"/>
    </location>
</feature>
<dbReference type="AlphaFoldDB" id="A0A930YX60"/>
<feature type="transmembrane region" description="Helical" evidence="6">
    <location>
        <begin position="226"/>
        <end position="248"/>
    </location>
</feature>
<feature type="transmembrane region" description="Helical" evidence="6">
    <location>
        <begin position="304"/>
        <end position="334"/>
    </location>
</feature>
<dbReference type="PANTHER" id="PTHR39087">
    <property type="entry name" value="UPF0104 MEMBRANE PROTEIN MJ1595"/>
    <property type="match status" value="1"/>
</dbReference>
<evidence type="ECO:0000256" key="2">
    <source>
        <dbReference type="ARBA" id="ARBA00022475"/>
    </source>
</evidence>
<keyword evidence="5 6" id="KW-0472">Membrane</keyword>
<dbReference type="GO" id="GO:0005886">
    <property type="term" value="C:plasma membrane"/>
    <property type="evidence" value="ECO:0007669"/>
    <property type="project" value="UniProtKB-SubCell"/>
</dbReference>
<keyword evidence="4 6" id="KW-1133">Transmembrane helix</keyword>
<feature type="transmembrane region" description="Helical" evidence="6">
    <location>
        <begin position="130"/>
        <end position="148"/>
    </location>
</feature>
<evidence type="ECO:0000256" key="6">
    <source>
        <dbReference type="SAM" id="Phobius"/>
    </source>
</evidence>
<dbReference type="Proteomes" id="UP000694480">
    <property type="component" value="Unassembled WGS sequence"/>
</dbReference>
<dbReference type="RefSeq" id="WP_194739988.1">
    <property type="nucleotide sequence ID" value="NZ_JADKYY010000014.1"/>
</dbReference>
<comment type="caution">
    <text evidence="7">The sequence shown here is derived from an EMBL/GenBank/DDBJ whole genome shotgun (WGS) entry which is preliminary data.</text>
</comment>
<keyword evidence="8" id="KW-1185">Reference proteome</keyword>
<evidence type="ECO:0000313" key="8">
    <source>
        <dbReference type="Proteomes" id="UP000694480"/>
    </source>
</evidence>
<feature type="transmembrane region" description="Helical" evidence="6">
    <location>
        <begin position="12"/>
        <end position="30"/>
    </location>
</feature>
<feature type="transmembrane region" description="Helical" evidence="6">
    <location>
        <begin position="260"/>
        <end position="284"/>
    </location>
</feature>
<name>A0A930YX60_9FLAO</name>
<keyword evidence="3 6" id="KW-0812">Transmembrane</keyword>
<protein>
    <submittedName>
        <fullName evidence="7">Flippase-like domain-containing protein</fullName>
    </submittedName>
</protein>
<reference evidence="7" key="1">
    <citation type="submission" date="2020-11" db="EMBL/GenBank/DDBJ databases">
        <title>Genome seq and assembly of Planobacterium sp.</title>
        <authorList>
            <person name="Chhetri G."/>
        </authorList>
    </citation>
    <scope>NUCLEOTIDE SEQUENCE</scope>
    <source>
        <strain evidence="7">GCR5</strain>
    </source>
</reference>
<dbReference type="EMBL" id="JADKYY010000014">
    <property type="protein sequence ID" value="MBF5028063.1"/>
    <property type="molecule type" value="Genomic_DNA"/>
</dbReference>
<evidence type="ECO:0000256" key="5">
    <source>
        <dbReference type="ARBA" id="ARBA00023136"/>
    </source>
</evidence>
<evidence type="ECO:0000256" key="3">
    <source>
        <dbReference type="ARBA" id="ARBA00022692"/>
    </source>
</evidence>
<dbReference type="PANTHER" id="PTHR39087:SF2">
    <property type="entry name" value="UPF0104 MEMBRANE PROTEIN MJ1595"/>
    <property type="match status" value="1"/>
</dbReference>
<feature type="transmembrane region" description="Helical" evidence="6">
    <location>
        <begin position="168"/>
        <end position="190"/>
    </location>
</feature>
<dbReference type="InterPro" id="IPR022791">
    <property type="entry name" value="L-PG_synthase/AglD"/>
</dbReference>
<evidence type="ECO:0000313" key="7">
    <source>
        <dbReference type="EMBL" id="MBF5028063.1"/>
    </source>
</evidence>
<evidence type="ECO:0000256" key="1">
    <source>
        <dbReference type="ARBA" id="ARBA00004651"/>
    </source>
</evidence>
<evidence type="ECO:0000256" key="4">
    <source>
        <dbReference type="ARBA" id="ARBA00022989"/>
    </source>
</evidence>
<accession>A0A930YX60</accession>
<dbReference type="Pfam" id="PF03706">
    <property type="entry name" value="LPG_synthase_TM"/>
    <property type="match status" value="1"/>
</dbReference>
<keyword evidence="2" id="KW-1003">Cell membrane</keyword>
<sequence length="349" mass="38913">MAGFFVVQRKSLLTLLVSILIAGVFMWWALQGLDVNAVSGYFIQADLRYVLLAAFFGLLAYWLRAVRWNILLEPMGYKVKSTNALWSISFGYLMNLTIPRSGEIARATALYGTDKVPADRSFGTIILERVVDLLCMVVFLVLVLVFRYEAIFSFYKYANVERNPNIGGLQWFIPAVLVGALLGGIVFIWFRNRFTNIPILGKLYALYDGVMDGLTAIARLKRPIMFVIYTIAIWVCYFLASYIVCFSLPQTSDFQLADGLFLLVVGTLGMIIPASGGIGAFHLAMKIGVGALFISQGKDMHEGFAVGLAYGFISHTLQLFLFLLMGFLSIPFLAKARNSANLQQSQFQE</sequence>
<organism evidence="7 8">
    <name type="scientific">Planobacterium oryzisoli</name>
    <dbReference type="NCBI Taxonomy" id="2771435"/>
    <lineage>
        <taxon>Bacteria</taxon>
        <taxon>Pseudomonadati</taxon>
        <taxon>Bacteroidota</taxon>
        <taxon>Flavobacteriia</taxon>
        <taxon>Flavobacteriales</taxon>
        <taxon>Weeksellaceae</taxon>
        <taxon>Chryseobacterium group</taxon>
        <taxon>Chryseobacterium</taxon>
    </lineage>
</organism>
<gene>
    <name evidence="7" type="ORF">IC612_09665</name>
</gene>
<proteinExistence type="predicted"/>